<dbReference type="Gramene" id="GBG69842">
    <property type="protein sequence ID" value="GBG69842"/>
    <property type="gene ID" value="CBR_g4671"/>
</dbReference>
<evidence type="ECO:0000313" key="2">
    <source>
        <dbReference type="EMBL" id="GBG69842.1"/>
    </source>
</evidence>
<protein>
    <submittedName>
        <fullName evidence="2">Uncharacterized protein</fullName>
    </submittedName>
</protein>
<accession>A0A388KIH2</accession>
<feature type="region of interest" description="Disordered" evidence="1">
    <location>
        <begin position="1"/>
        <end position="116"/>
    </location>
</feature>
<dbReference type="EMBL" id="BFEA01000121">
    <property type="protein sequence ID" value="GBG69842.1"/>
    <property type="molecule type" value="Genomic_DNA"/>
</dbReference>
<feature type="compositionally biased region" description="Acidic residues" evidence="1">
    <location>
        <begin position="73"/>
        <end position="90"/>
    </location>
</feature>
<dbReference type="AlphaFoldDB" id="A0A388KIH2"/>
<reference evidence="2 3" key="1">
    <citation type="journal article" date="2018" name="Cell">
        <title>The Chara Genome: Secondary Complexity and Implications for Plant Terrestrialization.</title>
        <authorList>
            <person name="Nishiyama T."/>
            <person name="Sakayama H."/>
            <person name="Vries J.D."/>
            <person name="Buschmann H."/>
            <person name="Saint-Marcoux D."/>
            <person name="Ullrich K.K."/>
            <person name="Haas F.B."/>
            <person name="Vanderstraeten L."/>
            <person name="Becker D."/>
            <person name="Lang D."/>
            <person name="Vosolsobe S."/>
            <person name="Rombauts S."/>
            <person name="Wilhelmsson P.K.I."/>
            <person name="Janitza P."/>
            <person name="Kern R."/>
            <person name="Heyl A."/>
            <person name="Rumpler F."/>
            <person name="Villalobos L.I.A.C."/>
            <person name="Clay J.M."/>
            <person name="Skokan R."/>
            <person name="Toyoda A."/>
            <person name="Suzuki Y."/>
            <person name="Kagoshima H."/>
            <person name="Schijlen E."/>
            <person name="Tajeshwar N."/>
            <person name="Catarino B."/>
            <person name="Hetherington A.J."/>
            <person name="Saltykova A."/>
            <person name="Bonnot C."/>
            <person name="Breuninger H."/>
            <person name="Symeonidi A."/>
            <person name="Radhakrishnan G.V."/>
            <person name="Van Nieuwerburgh F."/>
            <person name="Deforce D."/>
            <person name="Chang C."/>
            <person name="Karol K.G."/>
            <person name="Hedrich R."/>
            <person name="Ulvskov P."/>
            <person name="Glockner G."/>
            <person name="Delwiche C.F."/>
            <person name="Petrasek J."/>
            <person name="Van de Peer Y."/>
            <person name="Friml J."/>
            <person name="Beilby M."/>
            <person name="Dolan L."/>
            <person name="Kohara Y."/>
            <person name="Sugano S."/>
            <person name="Fujiyama A."/>
            <person name="Delaux P.-M."/>
            <person name="Quint M."/>
            <person name="TheiBen G."/>
            <person name="Hagemann M."/>
            <person name="Harholt J."/>
            <person name="Dunand C."/>
            <person name="Zachgo S."/>
            <person name="Langdale J."/>
            <person name="Maumus F."/>
            <person name="Straeten D.V.D."/>
            <person name="Gould S.B."/>
            <person name="Rensing S.A."/>
        </authorList>
    </citation>
    <scope>NUCLEOTIDE SEQUENCE [LARGE SCALE GENOMIC DNA]</scope>
    <source>
        <strain evidence="2 3">S276</strain>
    </source>
</reference>
<name>A0A388KIH2_CHABU</name>
<keyword evidence="3" id="KW-1185">Reference proteome</keyword>
<feature type="compositionally biased region" description="Basic and acidic residues" evidence="1">
    <location>
        <begin position="59"/>
        <end position="72"/>
    </location>
</feature>
<gene>
    <name evidence="2" type="ORF">CBR_g4671</name>
</gene>
<sequence length="267" mass="30727">MRCGCQAGESSGGRHIGGRDIQYGERHVEQGRQASSTECEDQQLEQNEPNTKEDESEDENNRDSDDFGKRESNEDEVDDNEEIREDDDENDAHCRNEKAIVMRGREKRDASEKRKVNNRISDNIHTLYAHSKIVKQLMRCVAKAFCLSQAKDAEMYPPVDTYVDAFMGLTESLDPDTRFVVDQSMKSTTPTTLRTKGSRELTNIRGEITYDIVRAFWSASWLPYPCGTVKDRFEKEREEMRTKMVEDSSWRVRGEAPWGATEFKNAM</sequence>
<evidence type="ECO:0000313" key="3">
    <source>
        <dbReference type="Proteomes" id="UP000265515"/>
    </source>
</evidence>
<organism evidence="2 3">
    <name type="scientific">Chara braunii</name>
    <name type="common">Braun's stonewort</name>
    <dbReference type="NCBI Taxonomy" id="69332"/>
    <lineage>
        <taxon>Eukaryota</taxon>
        <taxon>Viridiplantae</taxon>
        <taxon>Streptophyta</taxon>
        <taxon>Charophyceae</taxon>
        <taxon>Charales</taxon>
        <taxon>Characeae</taxon>
        <taxon>Chara</taxon>
    </lineage>
</organism>
<evidence type="ECO:0000256" key="1">
    <source>
        <dbReference type="SAM" id="MobiDB-lite"/>
    </source>
</evidence>
<proteinExistence type="predicted"/>
<feature type="compositionally biased region" description="Basic and acidic residues" evidence="1">
    <location>
        <begin position="91"/>
        <end position="115"/>
    </location>
</feature>
<comment type="caution">
    <text evidence="2">The sequence shown here is derived from an EMBL/GenBank/DDBJ whole genome shotgun (WGS) entry which is preliminary data.</text>
</comment>
<dbReference type="Proteomes" id="UP000265515">
    <property type="component" value="Unassembled WGS sequence"/>
</dbReference>